<evidence type="ECO:0000313" key="10">
    <source>
        <dbReference type="EnsemblMetazoa" id="SMAR007785-PA"/>
    </source>
</evidence>
<dbReference type="GO" id="GO:0005737">
    <property type="term" value="C:cytoplasm"/>
    <property type="evidence" value="ECO:0007669"/>
    <property type="project" value="UniProtKB-SubCell"/>
</dbReference>
<dbReference type="GO" id="GO:0031625">
    <property type="term" value="F:ubiquitin protein ligase binding"/>
    <property type="evidence" value="ECO:0007669"/>
    <property type="project" value="TreeGrafter"/>
</dbReference>
<evidence type="ECO:0000313" key="11">
    <source>
        <dbReference type="Proteomes" id="UP000014500"/>
    </source>
</evidence>
<dbReference type="SMART" id="SM00061">
    <property type="entry name" value="MATH"/>
    <property type="match status" value="1"/>
</dbReference>
<dbReference type="Pfam" id="PF21355">
    <property type="entry name" value="TRAF-mep_MATH"/>
    <property type="match status" value="1"/>
</dbReference>
<accession>T1J2J1</accession>
<dbReference type="STRING" id="126957.T1J2J1"/>
<feature type="domain" description="MATH" evidence="8">
    <location>
        <begin position="254"/>
        <end position="403"/>
    </location>
</feature>
<dbReference type="PANTHER" id="PTHR10131:SF94">
    <property type="entry name" value="TNF RECEPTOR-ASSOCIATED FACTOR 4"/>
    <property type="match status" value="1"/>
</dbReference>
<feature type="zinc finger region" description="TRAF-type" evidence="7">
    <location>
        <begin position="49"/>
        <end position="101"/>
    </location>
</feature>
<reference evidence="10" key="2">
    <citation type="submission" date="2015-02" db="UniProtKB">
        <authorList>
            <consortium name="EnsemblMetazoa"/>
        </authorList>
    </citation>
    <scope>IDENTIFICATION</scope>
</reference>
<evidence type="ECO:0000256" key="2">
    <source>
        <dbReference type="ARBA" id="ARBA00022490"/>
    </source>
</evidence>
<dbReference type="PROSITE" id="PS50145">
    <property type="entry name" value="ZF_TRAF"/>
    <property type="match status" value="3"/>
</dbReference>
<dbReference type="Gene3D" id="2.60.210.10">
    <property type="entry name" value="Apoptosis, Tumor Necrosis Factor Receptor Associated Protein 2, Chain A"/>
    <property type="match status" value="1"/>
</dbReference>
<dbReference type="GO" id="GO:0043122">
    <property type="term" value="P:regulation of canonical NF-kappaB signal transduction"/>
    <property type="evidence" value="ECO:0007669"/>
    <property type="project" value="TreeGrafter"/>
</dbReference>
<evidence type="ECO:0000256" key="5">
    <source>
        <dbReference type="ARBA" id="ARBA00022771"/>
    </source>
</evidence>
<dbReference type="InterPro" id="IPR013083">
    <property type="entry name" value="Znf_RING/FYVE/PHD"/>
</dbReference>
<dbReference type="EnsemblMetazoa" id="SMAR007785-RA">
    <property type="protein sequence ID" value="SMAR007785-PA"/>
    <property type="gene ID" value="SMAR007785"/>
</dbReference>
<sequence length="411" mass="46911">MTIIICPFLFLQIYPDPDAEKVIMGSTVLCIHHSEGCKWTDELRKLKGHLNACKYDTIPCTNNCAAMIPRLLMEDHLAFTCPKRRTKCEFCNKEFTGEMLEGHAGTCLHEPIYCESKCGLKLQRRFMTNHRLNECTKRLLPCRYCHKEFVYDTLQVHLGKCVRFPLQCPNRCEPAKIPRDELENHLKDLCPAVVLPCPFKDSGCNFMGPRFAVDKHSEEKTKQHLLLMCGLISRQQEQIATLKSTIQNLSVNHSGSLFWKITDCAAKMAEAKVKEGFELCSEPFYTSPHGYKLMATLFLNGNGAGEGTHLSTYIKIIPGEYDALLLWPFSHSVSFTLYDQSSCSEKACTIVESFVPDPSWKNFQRPSREPEALGFGFPRFLSHESFRKRSYIKDDTLFIRVKVDPSKIIAV</sequence>
<dbReference type="InterPro" id="IPR001293">
    <property type="entry name" value="Znf_TRAF"/>
</dbReference>
<reference evidence="11" key="1">
    <citation type="submission" date="2011-05" db="EMBL/GenBank/DDBJ databases">
        <authorList>
            <person name="Richards S.R."/>
            <person name="Qu J."/>
            <person name="Jiang H."/>
            <person name="Jhangiani S.N."/>
            <person name="Agravi P."/>
            <person name="Goodspeed R."/>
            <person name="Gross S."/>
            <person name="Mandapat C."/>
            <person name="Jackson L."/>
            <person name="Mathew T."/>
            <person name="Pu L."/>
            <person name="Thornton R."/>
            <person name="Saada N."/>
            <person name="Wilczek-Boney K.B."/>
            <person name="Lee S."/>
            <person name="Kovar C."/>
            <person name="Wu Y."/>
            <person name="Scherer S.E."/>
            <person name="Worley K.C."/>
            <person name="Muzny D.M."/>
            <person name="Gibbs R."/>
        </authorList>
    </citation>
    <scope>NUCLEOTIDE SEQUENCE</scope>
    <source>
        <strain evidence="11">Brora</strain>
    </source>
</reference>
<feature type="zinc finger region" description="TRAF-type" evidence="7">
    <location>
        <begin position="156"/>
        <end position="204"/>
    </location>
</feature>
<dbReference type="HOGENOM" id="CLU_021061_6_0_1"/>
<comment type="subcellular location">
    <subcellularLocation>
        <location evidence="1">Cytoplasm</location>
    </subcellularLocation>
</comment>
<organism evidence="10 11">
    <name type="scientific">Strigamia maritima</name>
    <name type="common">European centipede</name>
    <name type="synonym">Geophilus maritimus</name>
    <dbReference type="NCBI Taxonomy" id="126957"/>
    <lineage>
        <taxon>Eukaryota</taxon>
        <taxon>Metazoa</taxon>
        <taxon>Ecdysozoa</taxon>
        <taxon>Arthropoda</taxon>
        <taxon>Myriapoda</taxon>
        <taxon>Chilopoda</taxon>
        <taxon>Pleurostigmophora</taxon>
        <taxon>Geophilomorpha</taxon>
        <taxon>Linotaeniidae</taxon>
        <taxon>Strigamia</taxon>
    </lineage>
</organism>
<dbReference type="GO" id="GO:0005164">
    <property type="term" value="F:tumor necrosis factor receptor binding"/>
    <property type="evidence" value="ECO:0007669"/>
    <property type="project" value="TreeGrafter"/>
</dbReference>
<dbReference type="PIRSF" id="PIRSF015614">
    <property type="entry name" value="TRAF"/>
    <property type="match status" value="1"/>
</dbReference>
<dbReference type="PhylomeDB" id="T1J2J1"/>
<evidence type="ECO:0000259" key="9">
    <source>
        <dbReference type="PROSITE" id="PS50145"/>
    </source>
</evidence>
<dbReference type="InterPro" id="IPR008974">
    <property type="entry name" value="TRAF-like"/>
</dbReference>
<keyword evidence="2" id="KW-0963">Cytoplasm</keyword>
<feature type="domain" description="TRAF-type" evidence="9">
    <location>
        <begin position="156"/>
        <end position="204"/>
    </location>
</feature>
<evidence type="ECO:0000256" key="6">
    <source>
        <dbReference type="ARBA" id="ARBA00022833"/>
    </source>
</evidence>
<dbReference type="InterPro" id="IPR012227">
    <property type="entry name" value="TNF_rcpt-assoc_TRAF_met"/>
</dbReference>
<dbReference type="FunFam" id="3.30.40.10:FF:000121">
    <property type="entry name" value="TNF receptor-associated factor"/>
    <property type="match status" value="2"/>
</dbReference>
<dbReference type="GO" id="GO:0007165">
    <property type="term" value="P:signal transduction"/>
    <property type="evidence" value="ECO:0007669"/>
    <property type="project" value="InterPro"/>
</dbReference>
<dbReference type="Gene3D" id="3.30.40.10">
    <property type="entry name" value="Zinc/RING finger domain, C3HC4 (zinc finger)"/>
    <property type="match status" value="3"/>
</dbReference>
<keyword evidence="4" id="KW-0677">Repeat</keyword>
<dbReference type="AlphaFoldDB" id="T1J2J1"/>
<dbReference type="GO" id="GO:0042981">
    <property type="term" value="P:regulation of apoptotic process"/>
    <property type="evidence" value="ECO:0007669"/>
    <property type="project" value="InterPro"/>
</dbReference>
<proteinExistence type="predicted"/>
<evidence type="ECO:0000256" key="1">
    <source>
        <dbReference type="ARBA" id="ARBA00004496"/>
    </source>
</evidence>
<dbReference type="PANTHER" id="PTHR10131">
    <property type="entry name" value="TNF RECEPTOR ASSOCIATED FACTOR"/>
    <property type="match status" value="1"/>
</dbReference>
<evidence type="ECO:0000259" key="8">
    <source>
        <dbReference type="PROSITE" id="PS50144"/>
    </source>
</evidence>
<protein>
    <recommendedName>
        <fullName evidence="12">TNF receptor-associated factor 4</fullName>
    </recommendedName>
</protein>
<dbReference type="OMA" id="HSNCATS"/>
<dbReference type="FunFam" id="2.60.210.10:FF:000007">
    <property type="entry name" value="TNF receptor-associated factor"/>
    <property type="match status" value="1"/>
</dbReference>
<dbReference type="eggNOG" id="KOG0297">
    <property type="taxonomic scope" value="Eukaryota"/>
</dbReference>
<feature type="domain" description="TRAF-type" evidence="9">
    <location>
        <begin position="103"/>
        <end position="155"/>
    </location>
</feature>
<dbReference type="PROSITE" id="PS50144">
    <property type="entry name" value="MATH"/>
    <property type="match status" value="1"/>
</dbReference>
<dbReference type="InterPro" id="IPR049342">
    <property type="entry name" value="TRAF1-6_MATH_dom"/>
</dbReference>
<dbReference type="EMBL" id="JH431806">
    <property type="status" value="NOT_ANNOTATED_CDS"/>
    <property type="molecule type" value="Genomic_DNA"/>
</dbReference>
<dbReference type="GO" id="GO:0008270">
    <property type="term" value="F:zinc ion binding"/>
    <property type="evidence" value="ECO:0007669"/>
    <property type="project" value="UniProtKB-KW"/>
</dbReference>
<keyword evidence="6 7" id="KW-0862">Zinc</keyword>
<keyword evidence="5 7" id="KW-0863">Zinc-finger</keyword>
<dbReference type="Proteomes" id="UP000014500">
    <property type="component" value="Unassembled WGS sequence"/>
</dbReference>
<evidence type="ECO:0008006" key="12">
    <source>
        <dbReference type="Google" id="ProtNLM"/>
    </source>
</evidence>
<name>T1J2J1_STRMM</name>
<dbReference type="Pfam" id="PF02176">
    <property type="entry name" value="zf-TRAF"/>
    <property type="match status" value="2"/>
</dbReference>
<feature type="zinc finger region" description="TRAF-type" evidence="7">
    <location>
        <begin position="103"/>
        <end position="155"/>
    </location>
</feature>
<keyword evidence="11" id="KW-1185">Reference proteome</keyword>
<keyword evidence="3 7" id="KW-0479">Metal-binding</keyword>
<dbReference type="InterPro" id="IPR002083">
    <property type="entry name" value="MATH/TRAF_dom"/>
</dbReference>
<evidence type="ECO:0000256" key="4">
    <source>
        <dbReference type="ARBA" id="ARBA00022737"/>
    </source>
</evidence>
<dbReference type="SUPFAM" id="SSF49599">
    <property type="entry name" value="TRAF domain-like"/>
    <property type="match status" value="5"/>
</dbReference>
<feature type="domain" description="TRAF-type" evidence="9">
    <location>
        <begin position="49"/>
        <end position="101"/>
    </location>
</feature>
<evidence type="ECO:0000256" key="3">
    <source>
        <dbReference type="ARBA" id="ARBA00022723"/>
    </source>
</evidence>
<evidence type="ECO:0000256" key="7">
    <source>
        <dbReference type="PROSITE-ProRule" id="PRU00207"/>
    </source>
</evidence>